<dbReference type="OrthoDB" id="76567at2759"/>
<dbReference type="HOGENOM" id="CLU_058490_1_0_1"/>
<keyword evidence="2" id="KW-1185">Reference proteome</keyword>
<dbReference type="EMBL" id="ABDF02000005">
    <property type="protein sequence ID" value="EHK23623.1"/>
    <property type="molecule type" value="Genomic_DNA"/>
</dbReference>
<comment type="caution">
    <text evidence="1">The sequence shown here is derived from an EMBL/GenBank/DDBJ whole genome shotgun (WGS) entry which is preliminary data.</text>
</comment>
<protein>
    <submittedName>
        <fullName evidence="1">Uncharacterized protein</fullName>
    </submittedName>
</protein>
<evidence type="ECO:0000313" key="2">
    <source>
        <dbReference type="Proteomes" id="UP000007115"/>
    </source>
</evidence>
<proteinExistence type="predicted"/>
<dbReference type="GeneID" id="25787993"/>
<dbReference type="RefSeq" id="XP_013957835.1">
    <property type="nucleotide sequence ID" value="XM_014102360.1"/>
</dbReference>
<dbReference type="VEuPathDB" id="FungiDB:TRIVIDRAFT_147366"/>
<accession>G9MP21</accession>
<evidence type="ECO:0000313" key="1">
    <source>
        <dbReference type="EMBL" id="EHK23623.1"/>
    </source>
</evidence>
<organism evidence="1 2">
    <name type="scientific">Hypocrea virens (strain Gv29-8 / FGSC 10586)</name>
    <name type="common">Gliocladium virens</name>
    <name type="synonym">Trichoderma virens</name>
    <dbReference type="NCBI Taxonomy" id="413071"/>
    <lineage>
        <taxon>Eukaryota</taxon>
        <taxon>Fungi</taxon>
        <taxon>Dikarya</taxon>
        <taxon>Ascomycota</taxon>
        <taxon>Pezizomycotina</taxon>
        <taxon>Sordariomycetes</taxon>
        <taxon>Hypocreomycetidae</taxon>
        <taxon>Hypocreales</taxon>
        <taxon>Hypocreaceae</taxon>
        <taxon>Trichoderma</taxon>
    </lineage>
</organism>
<gene>
    <name evidence="1" type="ORF">TRIVIDRAFT_147366</name>
</gene>
<dbReference type="eggNOG" id="ENOG502T2PH">
    <property type="taxonomic scope" value="Eukaryota"/>
</dbReference>
<dbReference type="OMA" id="WWIANSV"/>
<dbReference type="Proteomes" id="UP000007115">
    <property type="component" value="Unassembled WGS sequence"/>
</dbReference>
<reference evidence="1 2" key="1">
    <citation type="journal article" date="2011" name="Genome Biol.">
        <title>Comparative genome sequence analysis underscores mycoparasitism as the ancestral life style of Trichoderma.</title>
        <authorList>
            <person name="Kubicek C.P."/>
            <person name="Herrera-Estrella A."/>
            <person name="Seidl-Seiboth V."/>
            <person name="Martinez D.A."/>
            <person name="Druzhinina I.S."/>
            <person name="Thon M."/>
            <person name="Zeilinger S."/>
            <person name="Casas-Flores S."/>
            <person name="Horwitz B.A."/>
            <person name="Mukherjee P.K."/>
            <person name="Mukherjee M."/>
            <person name="Kredics L."/>
            <person name="Alcaraz L.D."/>
            <person name="Aerts A."/>
            <person name="Antal Z."/>
            <person name="Atanasova L."/>
            <person name="Cervantes-Badillo M.G."/>
            <person name="Challacombe J."/>
            <person name="Chertkov O."/>
            <person name="McCluskey K."/>
            <person name="Coulpier F."/>
            <person name="Deshpande N."/>
            <person name="von Doehren H."/>
            <person name="Ebbole D.J."/>
            <person name="Esquivel-Naranjo E.U."/>
            <person name="Fekete E."/>
            <person name="Flipphi M."/>
            <person name="Glaser F."/>
            <person name="Gomez-Rodriguez E.Y."/>
            <person name="Gruber S."/>
            <person name="Han C."/>
            <person name="Henrissat B."/>
            <person name="Hermosa R."/>
            <person name="Hernandez-Onate M."/>
            <person name="Karaffa L."/>
            <person name="Kosti I."/>
            <person name="Le Crom S."/>
            <person name="Lindquist E."/>
            <person name="Lucas S."/>
            <person name="Luebeck M."/>
            <person name="Luebeck P.S."/>
            <person name="Margeot A."/>
            <person name="Metz B."/>
            <person name="Misra M."/>
            <person name="Nevalainen H."/>
            <person name="Omann M."/>
            <person name="Packer N."/>
            <person name="Perrone G."/>
            <person name="Uresti-Rivera E.E."/>
            <person name="Salamov A."/>
            <person name="Schmoll M."/>
            <person name="Seiboth B."/>
            <person name="Shapiro H."/>
            <person name="Sukno S."/>
            <person name="Tamayo-Ramos J.A."/>
            <person name="Tisch D."/>
            <person name="Wiest A."/>
            <person name="Wilkinson H.H."/>
            <person name="Zhang M."/>
            <person name="Coutinho P.M."/>
            <person name="Kenerley C.M."/>
            <person name="Monte E."/>
            <person name="Baker S.E."/>
            <person name="Grigoriev I.V."/>
        </authorList>
    </citation>
    <scope>NUCLEOTIDE SEQUENCE [LARGE SCALE GENOMIC DNA]</scope>
    <source>
        <strain evidence="2">Gv29-8 / FGSC 10586</strain>
    </source>
</reference>
<sequence length="269" mass="30579">MSAPPVFKLFLPFLSNSHSLLDVSPTVFKRLDDGYERNKIRLSMYNEDCKCLIITVPTFVHEELGLTLYRELLFQIYRMGLERRWNCKGHTTFYNARRSSVSGGAKQADASGGPREGHPAPTFPTLVVEAGYSQTLADMRGKARAWFKDSDHNVKIAVLAKIIPAQRTLLVERWEERQHGEFGSVPGCQQRITITGSWANPSVYQVVESSDLILSFRLLFLREPRQGEADVIISTDWMKEYAKNVWDTWDLTNEASGKWSEGRCSVLLS</sequence>
<dbReference type="InParanoid" id="G9MP21"/>
<dbReference type="AlphaFoldDB" id="G9MP21"/>
<name>G9MP21_HYPVG</name>